<feature type="transmembrane region" description="Helical" evidence="7">
    <location>
        <begin position="414"/>
        <end position="435"/>
    </location>
</feature>
<protein>
    <submittedName>
        <fullName evidence="9">Iron ABC transporter permease</fullName>
    </submittedName>
</protein>
<feature type="transmembrane region" description="Helical" evidence="7">
    <location>
        <begin position="198"/>
        <end position="220"/>
    </location>
</feature>
<evidence type="ECO:0000256" key="3">
    <source>
        <dbReference type="ARBA" id="ARBA00022475"/>
    </source>
</evidence>
<feature type="transmembrane region" description="Helical" evidence="7">
    <location>
        <begin position="104"/>
        <end position="122"/>
    </location>
</feature>
<feature type="transmembrane region" description="Helical" evidence="7">
    <location>
        <begin position="376"/>
        <end position="402"/>
    </location>
</feature>
<dbReference type="EMBL" id="CP018092">
    <property type="protein sequence ID" value="ATS18089.1"/>
    <property type="molecule type" value="Genomic_DNA"/>
</dbReference>
<reference evidence="10" key="2">
    <citation type="journal article" date="2022" name="Front. Microbiol.">
        <title>Comparative Genomic Analysis Revealed Distinct Molecular Components and Organization of CO2-Concentrating Mechanism in Thermophilic Cyanobacteria.</title>
        <authorList>
            <person name="Tang J."/>
            <person name="Zhou H."/>
            <person name="Yao D."/>
            <person name="Riaz S."/>
            <person name="You D."/>
            <person name="Klepacz-Smolka A."/>
            <person name="Daroch M."/>
        </authorList>
    </citation>
    <scope>NUCLEOTIDE SEQUENCE [LARGE SCALE GENOMIC DNA]</scope>
    <source>
        <strain evidence="10">PCC 6715</strain>
    </source>
</reference>
<feature type="transmembrane region" description="Helical" evidence="7">
    <location>
        <begin position="26"/>
        <end position="48"/>
    </location>
</feature>
<evidence type="ECO:0000256" key="6">
    <source>
        <dbReference type="ARBA" id="ARBA00023136"/>
    </source>
</evidence>
<dbReference type="PANTHER" id="PTHR30183">
    <property type="entry name" value="MOLYBDENUM TRANSPORT SYSTEM PERMEASE PROTEIN MODB"/>
    <property type="match status" value="1"/>
</dbReference>
<dbReference type="CDD" id="cd06261">
    <property type="entry name" value="TM_PBP2"/>
    <property type="match status" value="2"/>
</dbReference>
<dbReference type="PANTHER" id="PTHR30183:SF2">
    <property type="entry name" value="IRON UTILIZATION PROTEIN"/>
    <property type="match status" value="1"/>
</dbReference>
<keyword evidence="6 7" id="KW-0472">Membrane</keyword>
<dbReference type="GO" id="GO:0005886">
    <property type="term" value="C:plasma membrane"/>
    <property type="evidence" value="ECO:0007669"/>
    <property type="project" value="UniProtKB-SubCell"/>
</dbReference>
<evidence type="ECO:0000259" key="8">
    <source>
        <dbReference type="PROSITE" id="PS50928"/>
    </source>
</evidence>
<feature type="domain" description="ABC transmembrane type-1" evidence="8">
    <location>
        <begin position="341"/>
        <end position="547"/>
    </location>
</feature>
<organism evidence="9 10">
    <name type="scientific">Parathermosynechococcus lividus PCC 6715</name>
    <dbReference type="NCBI Taxonomy" id="1917166"/>
    <lineage>
        <taxon>Bacteria</taxon>
        <taxon>Bacillati</taxon>
        <taxon>Cyanobacteriota</taxon>
        <taxon>Cyanophyceae</taxon>
        <taxon>Acaryochloridales</taxon>
        <taxon>Thermosynechococcaceae</taxon>
        <taxon>Parathermosynechococcus</taxon>
    </lineage>
</organism>
<sequence length="555" mass="61625">MLGGNRLLKSISYPWRSLALLRRWDAVVWLIAALIAVPILVVLSQVFVNTGDTWQHLAETVLADYLLNSLWLMLGVGAGVIIIGVSTAWLVTNCQFWGARWWQWLLLTPLAAPAYVLAYTYTQFFSFEGVFQSFLRQITGWEYGDYWFPNIRSLGGAIAMLILVLYPYVFLLARVAFLEQATCSLEASRSLGCNPWRSFWTVALPLARPAIAAGTSLALMETLNDFGTVQYFGVDTFTTGIYRTWFGMGEPTTAAQLASVLVVIVFALLVLEKWSRGKARYYNRGGDRPIPYKLRGWRAVGAWFVCALPVFFGLLLPAGLLLYLAIAYQKVHLSDEFWRHASHSLVLATLAALLAVILALLLAYSHRLVPTVIVRWGIQVAGMGYAIPGTVIAVGILIPLGWLDNRINDLTSHFWGTEVGLILSGTIAALIYAYLVRFLAVSLSSVEASLVKIRPSLDEVARTLGRSPFNILRTVHLPLMAPGLFTAGMMVFVDVMKELPATLVIRPFNFDTLAIQVYRFASDDRLPEAAMSALALVVVGLIPVVWLGRQTRWVE</sequence>
<dbReference type="Gene3D" id="1.10.3720.10">
    <property type="entry name" value="MetI-like"/>
    <property type="match status" value="2"/>
</dbReference>
<comment type="subcellular location">
    <subcellularLocation>
        <location evidence="1 7">Cell membrane</location>
        <topology evidence="1 7">Multi-pass membrane protein</topology>
    </subcellularLocation>
</comment>
<gene>
    <name evidence="9" type="ORF">BRW62_04245</name>
</gene>
<dbReference type="GO" id="GO:0055085">
    <property type="term" value="P:transmembrane transport"/>
    <property type="evidence" value="ECO:0007669"/>
    <property type="project" value="InterPro"/>
</dbReference>
<dbReference type="PROSITE" id="PS50928">
    <property type="entry name" value="ABC_TM1"/>
    <property type="match status" value="2"/>
</dbReference>
<dbReference type="Proteomes" id="UP000231057">
    <property type="component" value="Chromosome"/>
</dbReference>
<keyword evidence="2 7" id="KW-0813">Transport</keyword>
<comment type="similarity">
    <text evidence="7">Belongs to the binding-protein-dependent transport system permease family.</text>
</comment>
<dbReference type="Pfam" id="PF00528">
    <property type="entry name" value="BPD_transp_1"/>
    <property type="match status" value="1"/>
</dbReference>
<dbReference type="SUPFAM" id="SSF161098">
    <property type="entry name" value="MetI-like"/>
    <property type="match status" value="2"/>
</dbReference>
<feature type="transmembrane region" description="Helical" evidence="7">
    <location>
        <begin position="154"/>
        <end position="177"/>
    </location>
</feature>
<evidence type="ECO:0000256" key="2">
    <source>
        <dbReference type="ARBA" id="ARBA00022448"/>
    </source>
</evidence>
<keyword evidence="10" id="KW-1185">Reference proteome</keyword>
<proteinExistence type="inferred from homology"/>
<feature type="transmembrane region" description="Helical" evidence="7">
    <location>
        <begin position="345"/>
        <end position="364"/>
    </location>
</feature>
<accession>A0A2D2Q0U9</accession>
<evidence type="ECO:0000256" key="7">
    <source>
        <dbReference type="RuleBase" id="RU363032"/>
    </source>
</evidence>
<keyword evidence="5 7" id="KW-1133">Transmembrane helix</keyword>
<reference evidence="9 10" key="1">
    <citation type="submission" date="2016-11" db="EMBL/GenBank/DDBJ databases">
        <title>Complete genome sequence of thermophilic cyanobacteria strain Synechococcus sp. PCC6715.</title>
        <authorList>
            <person name="Tang J."/>
            <person name="Daroch M."/>
            <person name="Liang Y."/>
            <person name="Jiang D."/>
            <person name="Shah M."/>
        </authorList>
    </citation>
    <scope>NUCLEOTIDE SEQUENCE [LARGE SCALE GENOMIC DNA]</scope>
    <source>
        <strain evidence="9 10">PCC 6715</strain>
    </source>
</reference>
<feature type="transmembrane region" description="Helical" evidence="7">
    <location>
        <begin position="529"/>
        <end position="548"/>
    </location>
</feature>
<keyword evidence="3" id="KW-1003">Cell membrane</keyword>
<feature type="transmembrane region" description="Helical" evidence="7">
    <location>
        <begin position="68"/>
        <end position="92"/>
    </location>
</feature>
<evidence type="ECO:0000256" key="5">
    <source>
        <dbReference type="ARBA" id="ARBA00022989"/>
    </source>
</evidence>
<feature type="transmembrane region" description="Helical" evidence="7">
    <location>
        <begin position="300"/>
        <end position="325"/>
    </location>
</feature>
<feature type="transmembrane region" description="Helical" evidence="7">
    <location>
        <begin position="475"/>
        <end position="493"/>
    </location>
</feature>
<name>A0A2D2Q0U9_PARLV</name>
<feature type="transmembrane region" description="Helical" evidence="7">
    <location>
        <begin position="253"/>
        <end position="271"/>
    </location>
</feature>
<dbReference type="InterPro" id="IPR000515">
    <property type="entry name" value="MetI-like"/>
</dbReference>
<feature type="domain" description="ABC transmembrane type-1" evidence="8">
    <location>
        <begin position="66"/>
        <end position="272"/>
    </location>
</feature>
<dbReference type="AlphaFoldDB" id="A0A2D2Q0U9"/>
<evidence type="ECO:0000256" key="4">
    <source>
        <dbReference type="ARBA" id="ARBA00022692"/>
    </source>
</evidence>
<evidence type="ECO:0000313" key="9">
    <source>
        <dbReference type="EMBL" id="ATS18089.1"/>
    </source>
</evidence>
<keyword evidence="4 7" id="KW-0812">Transmembrane</keyword>
<dbReference type="InterPro" id="IPR035906">
    <property type="entry name" value="MetI-like_sf"/>
</dbReference>
<evidence type="ECO:0000313" key="10">
    <source>
        <dbReference type="Proteomes" id="UP000231057"/>
    </source>
</evidence>
<dbReference type="FunFam" id="1.10.3720.10:FF:000088">
    <property type="entry name" value="Iron(III) ABC transporter, permease protein"/>
    <property type="match status" value="1"/>
</dbReference>
<dbReference type="KEGG" id="slw:BRW62_04245"/>
<evidence type="ECO:0000256" key="1">
    <source>
        <dbReference type="ARBA" id="ARBA00004651"/>
    </source>
</evidence>